<evidence type="ECO:0000313" key="4">
    <source>
        <dbReference type="Proteomes" id="UP000824164"/>
    </source>
</evidence>
<sequence length="494" mass="55722">MTPKVKGQITVFAALVFMLVTGLILTCLKSAVVYSYMTCAKQAAMISVENLMTHYHPVLKKYYGIMALDGGLGSSRLHLETLRVWAEDSFVHYMEGSALYGGSLELQADTPDIMMLDDQEWAYMRREILLGWKDKIKEESFDGVLNLWNYAHHSISGDIREEEEKAELVYSQREEKEESEETQKGQEPIDPRDGLADLLKGGVLAAALPDGYVLSEKSADFSDVSYPVEKEGAWEASTDFKDVDEVQALFESLSENMDLSAVIQKGEQFAALYSYIPEVFSNGSMTWEGVSHERALSYEMEYLLNGSGSDRENLEAAVKKLIWLRMFLNMAYLLTHPKEDAKVRETATLIAGFLLLPEFQEVICILLKLAWAYTESLADCRTLLEGEKVSLLKKEGDWKISWESMLGLSADTLDQTENRGEGGMDYTGYLTLFLMLMSNETLMRRMTHLMEKNIRLTEGNGSFCMSNCIYGIRGSFDYSVGGIFRQNTAVSMTY</sequence>
<keyword evidence="2" id="KW-0812">Transmembrane</keyword>
<protein>
    <submittedName>
        <fullName evidence="3">Uncharacterized protein</fullName>
    </submittedName>
</protein>
<feature type="region of interest" description="Disordered" evidence="1">
    <location>
        <begin position="169"/>
        <end position="192"/>
    </location>
</feature>
<evidence type="ECO:0000256" key="1">
    <source>
        <dbReference type="SAM" id="MobiDB-lite"/>
    </source>
</evidence>
<keyword evidence="2" id="KW-1133">Transmembrane helix</keyword>
<name>A0A9D1HI39_9FIRM</name>
<evidence type="ECO:0000313" key="3">
    <source>
        <dbReference type="EMBL" id="HIU03369.1"/>
    </source>
</evidence>
<reference evidence="3" key="1">
    <citation type="submission" date="2020-10" db="EMBL/GenBank/DDBJ databases">
        <authorList>
            <person name="Gilroy R."/>
        </authorList>
    </citation>
    <scope>NUCLEOTIDE SEQUENCE</scope>
    <source>
        <strain evidence="3">CHK187-14744</strain>
    </source>
</reference>
<accession>A0A9D1HI39</accession>
<comment type="caution">
    <text evidence="3">The sequence shown here is derived from an EMBL/GenBank/DDBJ whole genome shotgun (WGS) entry which is preliminary data.</text>
</comment>
<reference evidence="3" key="2">
    <citation type="journal article" date="2021" name="PeerJ">
        <title>Extensive microbial diversity within the chicken gut microbiome revealed by metagenomics and culture.</title>
        <authorList>
            <person name="Gilroy R."/>
            <person name="Ravi A."/>
            <person name="Getino M."/>
            <person name="Pursley I."/>
            <person name="Horton D.L."/>
            <person name="Alikhan N.F."/>
            <person name="Baker D."/>
            <person name="Gharbi K."/>
            <person name="Hall N."/>
            <person name="Watson M."/>
            <person name="Adriaenssens E.M."/>
            <person name="Foster-Nyarko E."/>
            <person name="Jarju S."/>
            <person name="Secka A."/>
            <person name="Antonio M."/>
            <person name="Oren A."/>
            <person name="Chaudhuri R.R."/>
            <person name="La Ragione R."/>
            <person name="Hildebrand F."/>
            <person name="Pallen M.J."/>
        </authorList>
    </citation>
    <scope>NUCLEOTIDE SEQUENCE</scope>
    <source>
        <strain evidence="3">CHK187-14744</strain>
    </source>
</reference>
<feature type="transmembrane region" description="Helical" evidence="2">
    <location>
        <begin position="12"/>
        <end position="37"/>
    </location>
</feature>
<dbReference type="EMBL" id="DVLT01000055">
    <property type="protein sequence ID" value="HIU03369.1"/>
    <property type="molecule type" value="Genomic_DNA"/>
</dbReference>
<proteinExistence type="predicted"/>
<keyword evidence="2" id="KW-0472">Membrane</keyword>
<dbReference type="AlphaFoldDB" id="A0A9D1HI39"/>
<evidence type="ECO:0000256" key="2">
    <source>
        <dbReference type="SAM" id="Phobius"/>
    </source>
</evidence>
<dbReference type="InterPro" id="IPR043756">
    <property type="entry name" value="DUF5702"/>
</dbReference>
<dbReference type="Pfam" id="PF18960">
    <property type="entry name" value="DUF5702"/>
    <property type="match status" value="1"/>
</dbReference>
<dbReference type="Proteomes" id="UP000824164">
    <property type="component" value="Unassembled WGS sequence"/>
</dbReference>
<organism evidence="3 4">
    <name type="scientific">Candidatus Onthocola gallistercoris</name>
    <dbReference type="NCBI Taxonomy" id="2840876"/>
    <lineage>
        <taxon>Bacteria</taxon>
        <taxon>Bacillati</taxon>
        <taxon>Bacillota</taxon>
        <taxon>Bacilli</taxon>
        <taxon>Candidatus Onthocola</taxon>
    </lineage>
</organism>
<gene>
    <name evidence="3" type="ORF">IAB63_08965</name>
</gene>